<protein>
    <submittedName>
        <fullName evidence="1">Uncharacterized protein</fullName>
    </submittedName>
</protein>
<proteinExistence type="predicted"/>
<sequence>MHEPAFATENHADNPPIPDWRDNLFVFLGYLRSKDEDFLAGSGEANSDKYQKVVDDMFSGINNPKLNSANETAHLLIERLLKHIPPDDQDEAGKFFSSLALKKLFAANLLMKIKNCEVDSLSELPDFDIDDFLSSQLAFEIEYIADTDTLPQQLLVLDKFTDKGFNWREMESEDLDEGVERGSGCIEYRESISIQGDLFTVKRIRDMIVVDCLVRKGRKRWQAILPLYLDSEKIDVIANDLDRDFREAEFLLGTVFRRPID</sequence>
<gene>
    <name evidence="1" type="ORF">UT77_C0002G0051</name>
</gene>
<evidence type="ECO:0000313" key="1">
    <source>
        <dbReference type="EMBL" id="KKR42398.1"/>
    </source>
</evidence>
<accession>A0A0G0QQH2</accession>
<dbReference type="AlphaFoldDB" id="A0A0G0QQH2"/>
<evidence type="ECO:0000313" key="2">
    <source>
        <dbReference type="Proteomes" id="UP000034881"/>
    </source>
</evidence>
<organism evidence="1 2">
    <name type="scientific">Candidatus Daviesbacteria bacterium GW2011_GWC2_40_12</name>
    <dbReference type="NCBI Taxonomy" id="1618431"/>
    <lineage>
        <taxon>Bacteria</taxon>
        <taxon>Candidatus Daviesiibacteriota</taxon>
    </lineage>
</organism>
<dbReference type="EMBL" id="LBYB01000002">
    <property type="protein sequence ID" value="KKR42398.1"/>
    <property type="molecule type" value="Genomic_DNA"/>
</dbReference>
<name>A0A0G0QQH2_9BACT</name>
<dbReference type="Proteomes" id="UP000034881">
    <property type="component" value="Unassembled WGS sequence"/>
</dbReference>
<reference evidence="1 2" key="1">
    <citation type="journal article" date="2015" name="Nature">
        <title>rRNA introns, odd ribosomes, and small enigmatic genomes across a large radiation of phyla.</title>
        <authorList>
            <person name="Brown C.T."/>
            <person name="Hug L.A."/>
            <person name="Thomas B.C."/>
            <person name="Sharon I."/>
            <person name="Castelle C.J."/>
            <person name="Singh A."/>
            <person name="Wilkins M.J."/>
            <person name="Williams K.H."/>
            <person name="Banfield J.F."/>
        </authorList>
    </citation>
    <scope>NUCLEOTIDE SEQUENCE [LARGE SCALE GENOMIC DNA]</scope>
</reference>
<comment type="caution">
    <text evidence="1">The sequence shown here is derived from an EMBL/GenBank/DDBJ whole genome shotgun (WGS) entry which is preliminary data.</text>
</comment>